<proteinExistence type="predicted"/>
<keyword evidence="2" id="KW-1185">Reference proteome</keyword>
<gene>
    <name evidence="1" type="ORF">Syun_021752</name>
</gene>
<comment type="caution">
    <text evidence="1">The sequence shown here is derived from an EMBL/GenBank/DDBJ whole genome shotgun (WGS) entry which is preliminary data.</text>
</comment>
<accession>A0AAP0NRD5</accession>
<name>A0AAP0NRD5_9MAGN</name>
<dbReference type="AlphaFoldDB" id="A0AAP0NRD5"/>
<organism evidence="1 2">
    <name type="scientific">Stephania yunnanensis</name>
    <dbReference type="NCBI Taxonomy" id="152371"/>
    <lineage>
        <taxon>Eukaryota</taxon>
        <taxon>Viridiplantae</taxon>
        <taxon>Streptophyta</taxon>
        <taxon>Embryophyta</taxon>
        <taxon>Tracheophyta</taxon>
        <taxon>Spermatophyta</taxon>
        <taxon>Magnoliopsida</taxon>
        <taxon>Ranunculales</taxon>
        <taxon>Menispermaceae</taxon>
        <taxon>Menispermoideae</taxon>
        <taxon>Cissampelideae</taxon>
        <taxon>Stephania</taxon>
    </lineage>
</organism>
<dbReference type="Proteomes" id="UP001420932">
    <property type="component" value="Unassembled WGS sequence"/>
</dbReference>
<evidence type="ECO:0000313" key="2">
    <source>
        <dbReference type="Proteomes" id="UP001420932"/>
    </source>
</evidence>
<evidence type="ECO:0000313" key="1">
    <source>
        <dbReference type="EMBL" id="KAK9114955.1"/>
    </source>
</evidence>
<protein>
    <submittedName>
        <fullName evidence="1">Uncharacterized protein</fullName>
    </submittedName>
</protein>
<reference evidence="1 2" key="1">
    <citation type="submission" date="2024-01" db="EMBL/GenBank/DDBJ databases">
        <title>Genome assemblies of Stephania.</title>
        <authorList>
            <person name="Yang L."/>
        </authorList>
    </citation>
    <scope>NUCLEOTIDE SEQUENCE [LARGE SCALE GENOMIC DNA]</scope>
    <source>
        <strain evidence="1">YNDBR</strain>
        <tissue evidence="1">Leaf</tissue>
    </source>
</reference>
<dbReference type="EMBL" id="JBBNAF010000009">
    <property type="protein sequence ID" value="KAK9114955.1"/>
    <property type="molecule type" value="Genomic_DNA"/>
</dbReference>
<sequence>MGDGLMLILMKHSCCGAFITRGPRRGGNYSCTHQGHKPKRVFECTKRAYRPNRANKRIEQKMSKPTCEGEQHGRCLVITRMPLKDIKYVKVANLETLKTMKTSRCTASDVAFTFEDDHDARGGIGGKFSWLPDGTIICVFRAFEATGSDKPLSLILSTTKL</sequence>